<protein>
    <submittedName>
        <fullName evidence="1">Uncharacterized protein</fullName>
    </submittedName>
</protein>
<dbReference type="Proteomes" id="UP000006251">
    <property type="component" value="Unassembled WGS sequence"/>
</dbReference>
<dbReference type="EMBL" id="BAEQ01000023">
    <property type="protein sequence ID" value="GAC28202.1"/>
    <property type="molecule type" value="Genomic_DNA"/>
</dbReference>
<sequence length="41" mass="4310">MLTNGASVTSSFINNYPTAYVFSALCGGLFAKTKTSACIRC</sequence>
<accession>K6ZCX3</accession>
<proteinExistence type="predicted"/>
<keyword evidence="2" id="KW-1185">Reference proteome</keyword>
<evidence type="ECO:0000313" key="1">
    <source>
        <dbReference type="EMBL" id="GAC28202.1"/>
    </source>
</evidence>
<evidence type="ECO:0000313" key="2">
    <source>
        <dbReference type="Proteomes" id="UP000006251"/>
    </source>
</evidence>
<dbReference type="AlphaFoldDB" id="K6ZCX3"/>
<name>K6ZCX3_9ALTE</name>
<gene>
    <name evidence="1" type="ORF">GPAL_1329</name>
</gene>
<organism evidence="1 2">
    <name type="scientific">Brumicola pallidula DSM 14239 = ACAM 615</name>
    <dbReference type="NCBI Taxonomy" id="1121922"/>
    <lineage>
        <taxon>Bacteria</taxon>
        <taxon>Pseudomonadati</taxon>
        <taxon>Pseudomonadota</taxon>
        <taxon>Gammaproteobacteria</taxon>
        <taxon>Alteromonadales</taxon>
        <taxon>Alteromonadaceae</taxon>
        <taxon>Brumicola</taxon>
    </lineage>
</organism>
<comment type="caution">
    <text evidence="1">The sequence shown here is derived from an EMBL/GenBank/DDBJ whole genome shotgun (WGS) entry which is preliminary data.</text>
</comment>
<reference evidence="2" key="1">
    <citation type="journal article" date="2014" name="Environ. Microbiol.">
        <title>Comparative genomics of the marine bacterial genus Glaciecola reveals the high degree of genomic diversity and genomic characteristic for cold adaptation.</title>
        <authorList>
            <person name="Qin Q.L."/>
            <person name="Xie B.B."/>
            <person name="Yu Y."/>
            <person name="Shu Y.L."/>
            <person name="Rong J.C."/>
            <person name="Zhang Y.J."/>
            <person name="Zhao D.L."/>
            <person name="Chen X.L."/>
            <person name="Zhang X.Y."/>
            <person name="Chen B."/>
            <person name="Zhou B.C."/>
            <person name="Zhang Y.Z."/>
        </authorList>
    </citation>
    <scope>NUCLEOTIDE SEQUENCE [LARGE SCALE GENOMIC DNA]</scope>
    <source>
        <strain evidence="2">ACAM 615</strain>
    </source>
</reference>